<dbReference type="InterPro" id="IPR023867">
    <property type="entry name" value="Sulphatase_maturase_rSAM"/>
</dbReference>
<keyword evidence="5" id="KW-0408">Iron</keyword>
<evidence type="ECO:0000256" key="4">
    <source>
        <dbReference type="ARBA" id="ARBA00022723"/>
    </source>
</evidence>
<dbReference type="OrthoDB" id="9782387at2"/>
<keyword evidence="4" id="KW-0479">Metal-binding</keyword>
<dbReference type="NCBIfam" id="TIGR03942">
    <property type="entry name" value="sulfatase_rSAM"/>
    <property type="match status" value="1"/>
</dbReference>
<dbReference type="PANTHER" id="PTHR43273">
    <property type="entry name" value="ANAEROBIC SULFATASE-MATURATING ENZYME HOMOLOG ASLB-RELATED"/>
    <property type="match status" value="1"/>
</dbReference>
<comment type="cofactor">
    <cofactor evidence="1">
        <name>[4Fe-4S] cluster</name>
        <dbReference type="ChEBI" id="CHEBI:49883"/>
    </cofactor>
</comment>
<dbReference type="InterPro" id="IPR034491">
    <property type="entry name" value="Anaerob_Ser_sulfatase-maturase"/>
</dbReference>
<dbReference type="SFLD" id="SFLDG01067">
    <property type="entry name" value="SPASM/twitch_domain_containing"/>
    <property type="match status" value="1"/>
</dbReference>
<dbReference type="CDD" id="cd21120">
    <property type="entry name" value="SPASM_anSME"/>
    <property type="match status" value="1"/>
</dbReference>
<evidence type="ECO:0000256" key="6">
    <source>
        <dbReference type="ARBA" id="ARBA00023014"/>
    </source>
</evidence>
<dbReference type="SFLD" id="SFLDF00285">
    <property type="entry name" value="anaerobic_Ser-type_sulfatase-m"/>
    <property type="match status" value="1"/>
</dbReference>
<accession>A0A418YBF4</accession>
<dbReference type="SFLD" id="SFLDG01072">
    <property type="entry name" value="dehydrogenase_like"/>
    <property type="match status" value="1"/>
</dbReference>
<evidence type="ECO:0000313" key="10">
    <source>
        <dbReference type="Proteomes" id="UP000283255"/>
    </source>
</evidence>
<evidence type="ECO:0000256" key="5">
    <source>
        <dbReference type="ARBA" id="ARBA00023004"/>
    </source>
</evidence>
<dbReference type="InterPro" id="IPR047207">
    <property type="entry name" value="SPASM_anSME"/>
</dbReference>
<evidence type="ECO:0000259" key="8">
    <source>
        <dbReference type="PROSITE" id="PS51918"/>
    </source>
</evidence>
<keyword evidence="10" id="KW-1185">Reference proteome</keyword>
<feature type="domain" description="Radical SAM core" evidence="8">
    <location>
        <begin position="13"/>
        <end position="250"/>
    </location>
</feature>
<evidence type="ECO:0000256" key="7">
    <source>
        <dbReference type="ARBA" id="ARBA00023601"/>
    </source>
</evidence>
<protein>
    <submittedName>
        <fullName evidence="9">Anaerobic sulfatase maturase</fullName>
    </submittedName>
</protein>
<name>A0A418YBF4_9GAMM</name>
<dbReference type="InterPro" id="IPR023885">
    <property type="entry name" value="4Fe4S-binding_SPASM_dom"/>
</dbReference>
<dbReference type="AlphaFoldDB" id="A0A418YBF4"/>
<evidence type="ECO:0000256" key="3">
    <source>
        <dbReference type="ARBA" id="ARBA00022691"/>
    </source>
</evidence>
<dbReference type="SFLD" id="SFLDG01384">
    <property type="entry name" value="thioether_bond_formation_requi"/>
    <property type="match status" value="1"/>
</dbReference>
<dbReference type="GO" id="GO:0016491">
    <property type="term" value="F:oxidoreductase activity"/>
    <property type="evidence" value="ECO:0007669"/>
    <property type="project" value="InterPro"/>
</dbReference>
<keyword evidence="6" id="KW-0411">Iron-sulfur</keyword>
<dbReference type="Gene3D" id="3.20.20.70">
    <property type="entry name" value="Aldolase class I"/>
    <property type="match status" value="1"/>
</dbReference>
<dbReference type="PROSITE" id="PS51918">
    <property type="entry name" value="RADICAL_SAM"/>
    <property type="match status" value="1"/>
</dbReference>
<dbReference type="InterPro" id="IPR007197">
    <property type="entry name" value="rSAM"/>
</dbReference>
<dbReference type="SUPFAM" id="SSF102114">
    <property type="entry name" value="Radical SAM enzymes"/>
    <property type="match status" value="1"/>
</dbReference>
<reference evidence="9 10" key="2">
    <citation type="submission" date="2019-01" db="EMBL/GenBank/DDBJ databases">
        <title>Motilimonas pumilus sp. nov., isolated from the gut of sea cucumber (Apostichopus japonicus).</title>
        <authorList>
            <person name="Wang F.-Q."/>
            <person name="Ren L.-H."/>
            <person name="Lin Y.-W."/>
            <person name="Sun G.-H."/>
            <person name="Du Z.-J."/>
            <person name="Zhao J.-X."/>
            <person name="Liu X.-J."/>
            <person name="Liu L.-J."/>
        </authorList>
    </citation>
    <scope>NUCLEOTIDE SEQUENCE [LARGE SCALE GENOMIC DNA]</scope>
    <source>
        <strain evidence="9 10">PLHSC7-2</strain>
    </source>
</reference>
<dbReference type="RefSeq" id="WP_119911869.1">
    <property type="nucleotide sequence ID" value="NZ_QZCH01000025.1"/>
</dbReference>
<dbReference type="NCBIfam" id="TIGR04085">
    <property type="entry name" value="rSAM_more_4Fe4S"/>
    <property type="match status" value="1"/>
</dbReference>
<organism evidence="9 10">
    <name type="scientific">Motilimonas pumila</name>
    <dbReference type="NCBI Taxonomy" id="2303987"/>
    <lineage>
        <taxon>Bacteria</taxon>
        <taxon>Pseudomonadati</taxon>
        <taxon>Pseudomonadota</taxon>
        <taxon>Gammaproteobacteria</taxon>
        <taxon>Alteromonadales</taxon>
        <taxon>Alteromonadales genera incertae sedis</taxon>
        <taxon>Motilimonas</taxon>
    </lineage>
</organism>
<keyword evidence="2" id="KW-0004">4Fe-4S</keyword>
<gene>
    <name evidence="9" type="ORF">D1Z90_16325</name>
</gene>
<comment type="similarity">
    <text evidence="7">Belongs to the radical SAM superfamily. Anaerobic sulfatase-maturating enzyme family.</text>
</comment>
<dbReference type="CDD" id="cd01335">
    <property type="entry name" value="Radical_SAM"/>
    <property type="match status" value="1"/>
</dbReference>
<sequence length="416" mass="47131">MTTISAPQFNGKAHSKIQALAKPIGAVCNIDCTYCYYLGKQGLLDYSSRSSVSMDKGALERYIKQCIEAQNTAEIIFSWHGGEPTLLGVEYFEYVVELQAKYCPEASTITNDIQTNGALLNERWCKFFKKHDFVVGVSIDGPGHIHNHYRKNRAGRGSFEKTMRGIERLKKPRVQFATLTCVNDVSSQKPLEVYRFLRDVVQPFQIQFIPVVDKLSASTNSQWHSYGDLAIIPVKRLVEPWSVSAKEWGHFLSTIFDEWLKHDFGRVFIPYFDNFFGVWMGHQSSMCTLSEICGKGLAVEPNGDVYSCDHYVFDEFLLGNIEQRSLGSLALSFKQQKFGFAKSKSLPTQCDECDYRFACHGECPKNRILTTNSGEVGLNYLCSGWLDFFTHIDPIITEILKRNGKPVRGGKHDISI</sequence>
<dbReference type="InterPro" id="IPR013785">
    <property type="entry name" value="Aldolase_TIM"/>
</dbReference>
<comment type="caution">
    <text evidence="9">The sequence shown here is derived from an EMBL/GenBank/DDBJ whole genome shotgun (WGS) entry which is preliminary data.</text>
</comment>
<proteinExistence type="inferred from homology"/>
<dbReference type="GO" id="GO:0046872">
    <property type="term" value="F:metal ion binding"/>
    <property type="evidence" value="ECO:0007669"/>
    <property type="project" value="UniProtKB-KW"/>
</dbReference>
<dbReference type="Pfam" id="PF13186">
    <property type="entry name" value="SPASM"/>
    <property type="match status" value="1"/>
</dbReference>
<dbReference type="Pfam" id="PF04055">
    <property type="entry name" value="Radical_SAM"/>
    <property type="match status" value="1"/>
</dbReference>
<evidence type="ECO:0000256" key="2">
    <source>
        <dbReference type="ARBA" id="ARBA00022485"/>
    </source>
</evidence>
<dbReference type="SFLD" id="SFLDS00029">
    <property type="entry name" value="Radical_SAM"/>
    <property type="match status" value="1"/>
</dbReference>
<evidence type="ECO:0000256" key="1">
    <source>
        <dbReference type="ARBA" id="ARBA00001966"/>
    </source>
</evidence>
<dbReference type="GO" id="GO:0051539">
    <property type="term" value="F:4 iron, 4 sulfur cluster binding"/>
    <property type="evidence" value="ECO:0007669"/>
    <property type="project" value="UniProtKB-KW"/>
</dbReference>
<dbReference type="SFLD" id="SFLDG01386">
    <property type="entry name" value="main_SPASM_domain-containing"/>
    <property type="match status" value="1"/>
</dbReference>
<dbReference type="EMBL" id="QZCH01000025">
    <property type="protein sequence ID" value="RJG40320.1"/>
    <property type="molecule type" value="Genomic_DNA"/>
</dbReference>
<dbReference type="PANTHER" id="PTHR43273:SF3">
    <property type="entry name" value="ANAEROBIC SULFATASE-MATURATING ENZYME HOMOLOG ASLB-RELATED"/>
    <property type="match status" value="1"/>
</dbReference>
<evidence type="ECO:0000313" key="9">
    <source>
        <dbReference type="EMBL" id="RJG40320.1"/>
    </source>
</evidence>
<keyword evidence="3" id="KW-0949">S-adenosyl-L-methionine</keyword>
<dbReference type="Proteomes" id="UP000283255">
    <property type="component" value="Unassembled WGS sequence"/>
</dbReference>
<reference evidence="9 10" key="1">
    <citation type="submission" date="2018-09" db="EMBL/GenBank/DDBJ databases">
        <authorList>
            <person name="Wang F."/>
        </authorList>
    </citation>
    <scope>NUCLEOTIDE SEQUENCE [LARGE SCALE GENOMIC DNA]</scope>
    <source>
        <strain evidence="9 10">PLHSC7-2</strain>
    </source>
</reference>
<dbReference type="InterPro" id="IPR058240">
    <property type="entry name" value="rSAM_sf"/>
</dbReference>